<gene>
    <name evidence="1" type="ORF">SAMN05216186_1385</name>
</gene>
<accession>A0A1G9PE11</accession>
<dbReference type="InterPro" id="IPR032720">
    <property type="entry name" value="Cys_rich_CWC"/>
</dbReference>
<proteinExistence type="predicted"/>
<name>A0A1G9PE11_9PSED</name>
<protein>
    <submittedName>
        <fullName evidence="1">Cysteine-rich CWC</fullName>
    </submittedName>
</protein>
<sequence>MAISSRLALHMNDTSRHCPLCGQPNDCALVDDASGQTRCWCFDTRVDPAALERLPAESRGKVCLCPRCAQGKASTSPDDEQDS</sequence>
<keyword evidence="2" id="KW-1185">Reference proteome</keyword>
<dbReference type="EMBL" id="FNFD01000038">
    <property type="protein sequence ID" value="SDL97092.1"/>
    <property type="molecule type" value="Genomic_DNA"/>
</dbReference>
<organism evidence="1 2">
    <name type="scientific">Pseudomonas indica</name>
    <dbReference type="NCBI Taxonomy" id="137658"/>
    <lineage>
        <taxon>Bacteria</taxon>
        <taxon>Pseudomonadati</taxon>
        <taxon>Pseudomonadota</taxon>
        <taxon>Gammaproteobacteria</taxon>
        <taxon>Pseudomonadales</taxon>
        <taxon>Pseudomonadaceae</taxon>
        <taxon>Pseudomonas</taxon>
    </lineage>
</organism>
<dbReference type="STRING" id="137658.SAMN05216186_1385"/>
<evidence type="ECO:0000313" key="2">
    <source>
        <dbReference type="Proteomes" id="UP000198706"/>
    </source>
</evidence>
<reference evidence="1 2" key="1">
    <citation type="submission" date="2016-10" db="EMBL/GenBank/DDBJ databases">
        <authorList>
            <person name="de Groot N.N."/>
        </authorList>
    </citation>
    <scope>NUCLEOTIDE SEQUENCE [LARGE SCALE GENOMIC DNA]</scope>
    <source>
        <strain evidence="1 2">JCM 21544</strain>
    </source>
</reference>
<dbReference type="RefSeq" id="WP_423814516.1">
    <property type="nucleotide sequence ID" value="NZ_CBKZNZ010000087.1"/>
</dbReference>
<evidence type="ECO:0000313" key="1">
    <source>
        <dbReference type="EMBL" id="SDL97092.1"/>
    </source>
</evidence>
<dbReference type="Pfam" id="PF14375">
    <property type="entry name" value="Cys_rich_CWC"/>
    <property type="match status" value="1"/>
</dbReference>
<dbReference type="AlphaFoldDB" id="A0A1G9PE11"/>
<dbReference type="Proteomes" id="UP000198706">
    <property type="component" value="Unassembled WGS sequence"/>
</dbReference>